<feature type="transmembrane region" description="Helical" evidence="1">
    <location>
        <begin position="147"/>
        <end position="165"/>
    </location>
</feature>
<feature type="transmembrane region" description="Helical" evidence="1">
    <location>
        <begin position="332"/>
        <end position="349"/>
    </location>
</feature>
<dbReference type="Proteomes" id="UP000236731">
    <property type="component" value="Unassembled WGS sequence"/>
</dbReference>
<reference evidence="4" key="1">
    <citation type="submission" date="2016-10" db="EMBL/GenBank/DDBJ databases">
        <authorList>
            <person name="Varghese N."/>
            <person name="Submissions S."/>
        </authorList>
    </citation>
    <scope>NUCLEOTIDE SEQUENCE [LARGE SCALE GENOMIC DNA]</scope>
    <source>
        <strain evidence="4">DSM 22361</strain>
    </source>
</reference>
<feature type="transmembrane region" description="Helical" evidence="1">
    <location>
        <begin position="233"/>
        <end position="255"/>
    </location>
</feature>
<keyword evidence="1" id="KW-1133">Transmembrane helix</keyword>
<keyword evidence="1" id="KW-0472">Membrane</keyword>
<feature type="transmembrane region" description="Helical" evidence="1">
    <location>
        <begin position="123"/>
        <end position="142"/>
    </location>
</feature>
<feature type="transmembrane region" description="Helical" evidence="1">
    <location>
        <begin position="46"/>
        <end position="66"/>
    </location>
</feature>
<feature type="domain" description="DUF4401" evidence="2">
    <location>
        <begin position="42"/>
        <end position="348"/>
    </location>
</feature>
<sequence>MNDNQHIDRVISTVESSIGHRLEVDRLGLETAYSQDRNSHSLTVKVISIIGGILASALFVGSLYIARLDQTVPLLLILALVFFSAAILINKKYDKVILDAVSVSMYALSYLLLAMGLEPLPGISTMEITCVFFALGIVTLLISKSYILTFIAILVCAGSPAILIFELDIPALSHILLIIWTFLFLLLTWNEPRLMSMPSMKNKRYLAMRTGLLFGILYYLYLVSKTDGFEIEWQWNLVSSGFLIIMTMWVINCLLNRFNCDETGKKIFIFTAVTICLGLTAMYPAISGSILLLLLSFKVNYKTGIALSIAAILYFVGMFYYDLNISLLHKSIAMMVSGVFFLLLYFIIFKKPRTHEKA</sequence>
<evidence type="ECO:0000256" key="1">
    <source>
        <dbReference type="SAM" id="Phobius"/>
    </source>
</evidence>
<feature type="transmembrane region" description="Helical" evidence="1">
    <location>
        <begin position="171"/>
        <end position="189"/>
    </location>
</feature>
<gene>
    <name evidence="3" type="ORF">SAMN05421877_11828</name>
</gene>
<evidence type="ECO:0000313" key="4">
    <source>
        <dbReference type="Proteomes" id="UP000236731"/>
    </source>
</evidence>
<evidence type="ECO:0000313" key="3">
    <source>
        <dbReference type="EMBL" id="SEG75032.1"/>
    </source>
</evidence>
<dbReference type="EMBL" id="FNUT01000018">
    <property type="protein sequence ID" value="SEG75032.1"/>
    <property type="molecule type" value="Genomic_DNA"/>
</dbReference>
<protein>
    <recommendedName>
        <fullName evidence="2">DUF4401 domain-containing protein</fullName>
    </recommendedName>
</protein>
<feature type="transmembrane region" description="Helical" evidence="1">
    <location>
        <begin position="267"/>
        <end position="295"/>
    </location>
</feature>
<dbReference type="InterPro" id="IPR025513">
    <property type="entry name" value="DUF4401"/>
</dbReference>
<dbReference type="Pfam" id="PF14351">
    <property type="entry name" value="DUF4401"/>
    <property type="match status" value="1"/>
</dbReference>
<feature type="transmembrane region" description="Helical" evidence="1">
    <location>
        <begin position="301"/>
        <end position="320"/>
    </location>
</feature>
<feature type="transmembrane region" description="Helical" evidence="1">
    <location>
        <begin position="205"/>
        <end position="221"/>
    </location>
</feature>
<keyword evidence="4" id="KW-1185">Reference proteome</keyword>
<accession>A0A1H6CPW7</accession>
<dbReference type="AlphaFoldDB" id="A0A1H6CPW7"/>
<keyword evidence="1" id="KW-0812">Transmembrane</keyword>
<evidence type="ECO:0000259" key="2">
    <source>
        <dbReference type="Pfam" id="PF14351"/>
    </source>
</evidence>
<dbReference type="RefSeq" id="WP_103907948.1">
    <property type="nucleotide sequence ID" value="NZ_CP049246.1"/>
</dbReference>
<name>A0A1H6CPW7_9SPHI</name>
<organism evidence="3 4">
    <name type="scientific">Sphingobacterium lactis</name>
    <dbReference type="NCBI Taxonomy" id="797291"/>
    <lineage>
        <taxon>Bacteria</taxon>
        <taxon>Pseudomonadati</taxon>
        <taxon>Bacteroidota</taxon>
        <taxon>Sphingobacteriia</taxon>
        <taxon>Sphingobacteriales</taxon>
        <taxon>Sphingobacteriaceae</taxon>
        <taxon>Sphingobacterium</taxon>
    </lineage>
</organism>
<proteinExistence type="predicted"/>
<feature type="transmembrane region" description="Helical" evidence="1">
    <location>
        <begin position="72"/>
        <end position="89"/>
    </location>
</feature>
<feature type="transmembrane region" description="Helical" evidence="1">
    <location>
        <begin position="96"/>
        <end position="117"/>
    </location>
</feature>
<dbReference type="OrthoDB" id="674818at2"/>